<reference evidence="1 2" key="1">
    <citation type="submission" date="2017-04" db="EMBL/GenBank/DDBJ databases">
        <title>Draft genome sequence of Tuber borchii Vittad., a whitish edible truffle.</title>
        <authorList>
            <consortium name="DOE Joint Genome Institute"/>
            <person name="Murat C."/>
            <person name="Kuo A."/>
            <person name="Barry K.W."/>
            <person name="Clum A."/>
            <person name="Dockter R.B."/>
            <person name="Fauchery L."/>
            <person name="Iotti M."/>
            <person name="Kohler A."/>
            <person name="Labutti K."/>
            <person name="Lindquist E.A."/>
            <person name="Lipzen A."/>
            <person name="Ohm R.A."/>
            <person name="Wang M."/>
            <person name="Grigoriev I.V."/>
            <person name="Zambonelli A."/>
            <person name="Martin F.M."/>
        </authorList>
    </citation>
    <scope>NUCLEOTIDE SEQUENCE [LARGE SCALE GENOMIC DNA]</scope>
    <source>
        <strain evidence="1 2">Tbo3840</strain>
    </source>
</reference>
<accession>A0A2T7A8Y9</accession>
<proteinExistence type="predicted"/>
<keyword evidence="2" id="KW-1185">Reference proteome</keyword>
<dbReference type="EMBL" id="NESQ01000002">
    <property type="protein sequence ID" value="PUU84201.1"/>
    <property type="molecule type" value="Genomic_DNA"/>
</dbReference>
<protein>
    <submittedName>
        <fullName evidence="1">Uncharacterized protein</fullName>
    </submittedName>
</protein>
<evidence type="ECO:0000313" key="1">
    <source>
        <dbReference type="EMBL" id="PUU84201.1"/>
    </source>
</evidence>
<name>A0A2T7A8Y9_TUBBO</name>
<evidence type="ECO:0000313" key="2">
    <source>
        <dbReference type="Proteomes" id="UP000244722"/>
    </source>
</evidence>
<sequence length="71" mass="7777">MVYIYPQPLCYVASFDINVTASTSALTSERVSTGPVTIWSELSLIPIPLYDDDMIPARTQTGVVMVASYCN</sequence>
<dbReference type="AlphaFoldDB" id="A0A2T7A8Y9"/>
<organism evidence="1 2">
    <name type="scientific">Tuber borchii</name>
    <name type="common">White truffle</name>
    <dbReference type="NCBI Taxonomy" id="42251"/>
    <lineage>
        <taxon>Eukaryota</taxon>
        <taxon>Fungi</taxon>
        <taxon>Dikarya</taxon>
        <taxon>Ascomycota</taxon>
        <taxon>Pezizomycotina</taxon>
        <taxon>Pezizomycetes</taxon>
        <taxon>Pezizales</taxon>
        <taxon>Tuberaceae</taxon>
        <taxon>Tuber</taxon>
    </lineage>
</organism>
<comment type="caution">
    <text evidence="1">The sequence shown here is derived from an EMBL/GenBank/DDBJ whole genome shotgun (WGS) entry which is preliminary data.</text>
</comment>
<dbReference type="Proteomes" id="UP000244722">
    <property type="component" value="Unassembled WGS sequence"/>
</dbReference>
<gene>
    <name evidence="1" type="ORF">B9Z19DRAFT_1070419</name>
</gene>